<protein>
    <recommendedName>
        <fullName evidence="5">Pectinesterase inhibitor domain-containing protein</fullName>
    </recommendedName>
</protein>
<evidence type="ECO:0008006" key="5">
    <source>
        <dbReference type="Google" id="ProtNLM"/>
    </source>
</evidence>
<name>A0AAV2R1I9_MEGNR</name>
<dbReference type="Proteomes" id="UP001497623">
    <property type="component" value="Unassembled WGS sequence"/>
</dbReference>
<keyword evidence="1" id="KW-0472">Membrane</keyword>
<keyword evidence="4" id="KW-1185">Reference proteome</keyword>
<proteinExistence type="predicted"/>
<accession>A0AAV2R1I9</accession>
<reference evidence="3 4" key="1">
    <citation type="submission" date="2024-05" db="EMBL/GenBank/DDBJ databases">
        <authorList>
            <person name="Wallberg A."/>
        </authorList>
    </citation>
    <scope>NUCLEOTIDE SEQUENCE [LARGE SCALE GENOMIC DNA]</scope>
</reference>
<feature type="signal peptide" evidence="2">
    <location>
        <begin position="1"/>
        <end position="30"/>
    </location>
</feature>
<evidence type="ECO:0000313" key="3">
    <source>
        <dbReference type="EMBL" id="CAL4111843.1"/>
    </source>
</evidence>
<keyword evidence="1" id="KW-0812">Transmembrane</keyword>
<sequence>MAAVSTRVNPLLALVSLLALLQLLVPLVEANWREVPVHHGGALDHRDKMEQRQGYAPYAVPQHGAQVARQSYGGYQQQEEDSSDLLTYILPALAITGLSLLFPSIVTINSSKRRRRDASGDLEPIEPMDALLGHLSTIYYAATESDICMQRIVCELGATTKDLKQGNKDLMISILGKAASKKYSKLFSKFSYGVNTANCKKIGCKLID</sequence>
<evidence type="ECO:0000313" key="4">
    <source>
        <dbReference type="Proteomes" id="UP001497623"/>
    </source>
</evidence>
<keyword evidence="2" id="KW-0732">Signal</keyword>
<evidence type="ECO:0000256" key="2">
    <source>
        <dbReference type="SAM" id="SignalP"/>
    </source>
</evidence>
<organism evidence="3 4">
    <name type="scientific">Meganyctiphanes norvegica</name>
    <name type="common">Northern krill</name>
    <name type="synonym">Thysanopoda norvegica</name>
    <dbReference type="NCBI Taxonomy" id="48144"/>
    <lineage>
        <taxon>Eukaryota</taxon>
        <taxon>Metazoa</taxon>
        <taxon>Ecdysozoa</taxon>
        <taxon>Arthropoda</taxon>
        <taxon>Crustacea</taxon>
        <taxon>Multicrustacea</taxon>
        <taxon>Malacostraca</taxon>
        <taxon>Eumalacostraca</taxon>
        <taxon>Eucarida</taxon>
        <taxon>Euphausiacea</taxon>
        <taxon>Euphausiidae</taxon>
        <taxon>Meganyctiphanes</taxon>
    </lineage>
</organism>
<keyword evidence="1" id="KW-1133">Transmembrane helix</keyword>
<dbReference type="EMBL" id="CAXKWB010014826">
    <property type="protein sequence ID" value="CAL4111843.1"/>
    <property type="molecule type" value="Genomic_DNA"/>
</dbReference>
<comment type="caution">
    <text evidence="3">The sequence shown here is derived from an EMBL/GenBank/DDBJ whole genome shotgun (WGS) entry which is preliminary data.</text>
</comment>
<feature type="chain" id="PRO_5043405072" description="Pectinesterase inhibitor domain-containing protein" evidence="2">
    <location>
        <begin position="31"/>
        <end position="208"/>
    </location>
</feature>
<feature type="transmembrane region" description="Helical" evidence="1">
    <location>
        <begin position="85"/>
        <end position="106"/>
    </location>
</feature>
<evidence type="ECO:0000256" key="1">
    <source>
        <dbReference type="SAM" id="Phobius"/>
    </source>
</evidence>
<dbReference type="AlphaFoldDB" id="A0AAV2R1I9"/>
<gene>
    <name evidence="3" type="ORF">MNOR_LOCUS19731</name>
</gene>